<dbReference type="EMBL" id="JAPWTJ010000796">
    <property type="protein sequence ID" value="KAJ8975592.1"/>
    <property type="molecule type" value="Genomic_DNA"/>
</dbReference>
<gene>
    <name evidence="2" type="ORF">NQ317_018807</name>
</gene>
<comment type="caution">
    <text evidence="2">The sequence shown here is derived from an EMBL/GenBank/DDBJ whole genome shotgun (WGS) entry which is preliminary data.</text>
</comment>
<organism evidence="2 3">
    <name type="scientific">Molorchus minor</name>
    <dbReference type="NCBI Taxonomy" id="1323400"/>
    <lineage>
        <taxon>Eukaryota</taxon>
        <taxon>Metazoa</taxon>
        <taxon>Ecdysozoa</taxon>
        <taxon>Arthropoda</taxon>
        <taxon>Hexapoda</taxon>
        <taxon>Insecta</taxon>
        <taxon>Pterygota</taxon>
        <taxon>Neoptera</taxon>
        <taxon>Endopterygota</taxon>
        <taxon>Coleoptera</taxon>
        <taxon>Polyphaga</taxon>
        <taxon>Cucujiformia</taxon>
        <taxon>Chrysomeloidea</taxon>
        <taxon>Cerambycidae</taxon>
        <taxon>Lamiinae</taxon>
        <taxon>Monochamini</taxon>
        <taxon>Molorchus</taxon>
    </lineage>
</organism>
<proteinExistence type="predicted"/>
<evidence type="ECO:0000313" key="2">
    <source>
        <dbReference type="EMBL" id="KAJ8975592.1"/>
    </source>
</evidence>
<dbReference type="PANTHER" id="PTHR47326">
    <property type="entry name" value="TRANSPOSABLE ELEMENT TC3 TRANSPOSASE-LIKE PROTEIN"/>
    <property type="match status" value="1"/>
</dbReference>
<dbReference type="Pfam" id="PF16087">
    <property type="entry name" value="DUF4817"/>
    <property type="match status" value="1"/>
</dbReference>
<dbReference type="Proteomes" id="UP001162164">
    <property type="component" value="Unassembled WGS sequence"/>
</dbReference>
<accession>A0ABQ9JDW6</accession>
<reference evidence="2" key="1">
    <citation type="journal article" date="2023" name="Insect Mol. Biol.">
        <title>Genome sequencing provides insights into the evolution of gene families encoding plant cell wall-degrading enzymes in longhorned beetles.</title>
        <authorList>
            <person name="Shin N.R."/>
            <person name="Okamura Y."/>
            <person name="Kirsch R."/>
            <person name="Pauchet Y."/>
        </authorList>
    </citation>
    <scope>NUCLEOTIDE SEQUENCE</scope>
    <source>
        <strain evidence="2">MMC_N1</strain>
    </source>
</reference>
<keyword evidence="3" id="KW-1185">Reference proteome</keyword>
<protein>
    <recommendedName>
        <fullName evidence="1">DUF4817 domain-containing protein</fullName>
    </recommendedName>
</protein>
<evidence type="ECO:0000313" key="3">
    <source>
        <dbReference type="Proteomes" id="UP001162164"/>
    </source>
</evidence>
<dbReference type="PANTHER" id="PTHR47326:SF1">
    <property type="entry name" value="HTH PSQ-TYPE DOMAIN-CONTAINING PROTEIN"/>
    <property type="match status" value="1"/>
</dbReference>
<evidence type="ECO:0000259" key="1">
    <source>
        <dbReference type="Pfam" id="PF16087"/>
    </source>
</evidence>
<sequence>MFITNDSFFGLSTSRQVNMNRYTIEQHLEIIRIYYQSACSVCRTYRALREIFGQRNRPTERSIYRLVEKFGQTGSLVNKSTHVHRRGAQSEVNIAAVSQSVRDDPNPSIPRRSQELGLSQTTTWIILHQDLHLKAYKFQSENLMIIITPAVFINYTYMQALLSEYLLIVQQCRYAELKAVY</sequence>
<dbReference type="InterPro" id="IPR032135">
    <property type="entry name" value="DUF4817"/>
</dbReference>
<feature type="domain" description="DUF4817" evidence="1">
    <location>
        <begin position="23"/>
        <end position="76"/>
    </location>
</feature>
<name>A0ABQ9JDW6_9CUCU</name>